<comment type="activity regulation">
    <text evidence="12">Activated by a monovalent cation that binds near, but not in, the active site. The most likely occupant of the site in vivo is potassium. Ion binding induces a conformational change that may alter substrate affinity.</text>
</comment>
<dbReference type="SUPFAM" id="SSF53613">
    <property type="entry name" value="Ribokinase-like"/>
    <property type="match status" value="1"/>
</dbReference>
<dbReference type="Gene3D" id="3.40.1190.20">
    <property type="match status" value="1"/>
</dbReference>
<comment type="pathway">
    <text evidence="12">Carbohydrate metabolism; D-ribose degradation; D-ribose 5-phosphate from beta-D-ribopyranose: step 2/2.</text>
</comment>
<dbReference type="Pfam" id="PF00294">
    <property type="entry name" value="PfkB"/>
    <property type="match status" value="1"/>
</dbReference>
<evidence type="ECO:0000256" key="9">
    <source>
        <dbReference type="ARBA" id="ARBA00022842"/>
    </source>
</evidence>
<comment type="catalytic activity">
    <reaction evidence="12">
        <text>D-ribose + ATP = D-ribose 5-phosphate + ADP + H(+)</text>
        <dbReference type="Rhea" id="RHEA:13697"/>
        <dbReference type="ChEBI" id="CHEBI:15378"/>
        <dbReference type="ChEBI" id="CHEBI:30616"/>
        <dbReference type="ChEBI" id="CHEBI:47013"/>
        <dbReference type="ChEBI" id="CHEBI:78346"/>
        <dbReference type="ChEBI" id="CHEBI:456216"/>
        <dbReference type="EC" id="2.7.1.15"/>
    </reaction>
</comment>
<evidence type="ECO:0000313" key="15">
    <source>
        <dbReference type="Proteomes" id="UP000245880"/>
    </source>
</evidence>
<keyword evidence="11 12" id="KW-0119">Carbohydrate metabolism</keyword>
<keyword evidence="15" id="KW-1185">Reference proteome</keyword>
<gene>
    <name evidence="12" type="primary">rbsK</name>
    <name evidence="14" type="ORF">CLV98_11269</name>
</gene>
<feature type="binding site" evidence="12">
    <location>
        <position position="247"/>
    </location>
    <ligand>
        <name>K(+)</name>
        <dbReference type="ChEBI" id="CHEBI:29103"/>
    </ligand>
</feature>
<dbReference type="InterPro" id="IPR011611">
    <property type="entry name" value="PfkB_dom"/>
</dbReference>
<keyword evidence="4 12" id="KW-0808">Transferase</keyword>
<comment type="similarity">
    <text evidence="12">Belongs to the carbohydrate kinase PfkB family. Ribokinase subfamily.</text>
</comment>
<comment type="caution">
    <text evidence="14">The sequence shown here is derived from an EMBL/GenBank/DDBJ whole genome shotgun (WGS) entry which is preliminary data.</text>
</comment>
<evidence type="ECO:0000256" key="3">
    <source>
        <dbReference type="ARBA" id="ARBA00016943"/>
    </source>
</evidence>
<dbReference type="InterPro" id="IPR011877">
    <property type="entry name" value="Ribokinase"/>
</dbReference>
<keyword evidence="9 12" id="KW-0460">Magnesium</keyword>
<dbReference type="GO" id="GO:0005829">
    <property type="term" value="C:cytosol"/>
    <property type="evidence" value="ECO:0007669"/>
    <property type="project" value="TreeGrafter"/>
</dbReference>
<evidence type="ECO:0000256" key="4">
    <source>
        <dbReference type="ARBA" id="ARBA00022679"/>
    </source>
</evidence>
<comment type="caution">
    <text evidence="12">Lacks conserved residue(s) required for the propagation of feature annotation.</text>
</comment>
<keyword evidence="10 12" id="KW-0630">Potassium</keyword>
<dbReference type="OrthoDB" id="9775849at2"/>
<evidence type="ECO:0000259" key="13">
    <source>
        <dbReference type="Pfam" id="PF00294"/>
    </source>
</evidence>
<accession>A0A316AGD3</accession>
<dbReference type="InterPro" id="IPR002173">
    <property type="entry name" value="Carboh/pur_kinase_PfkB_CS"/>
</dbReference>
<feature type="binding site" evidence="12">
    <location>
        <begin position="219"/>
        <end position="224"/>
    </location>
    <ligand>
        <name>ATP</name>
        <dbReference type="ChEBI" id="CHEBI:30616"/>
    </ligand>
</feature>
<dbReference type="UniPathway" id="UPA00916">
    <property type="reaction ID" value="UER00889"/>
</dbReference>
<proteinExistence type="inferred from homology"/>
<feature type="binding site" evidence="12">
    <location>
        <position position="251"/>
    </location>
    <ligand>
        <name>substrate</name>
    </ligand>
</feature>
<comment type="subunit">
    <text evidence="12">Homodimer.</text>
</comment>
<evidence type="ECO:0000256" key="2">
    <source>
        <dbReference type="ARBA" id="ARBA00012035"/>
    </source>
</evidence>
<dbReference type="HAMAP" id="MF_01987">
    <property type="entry name" value="Ribokinase"/>
    <property type="match status" value="1"/>
</dbReference>
<dbReference type="AlphaFoldDB" id="A0A316AGD3"/>
<dbReference type="GO" id="GO:0019303">
    <property type="term" value="P:D-ribose catabolic process"/>
    <property type="evidence" value="ECO:0007669"/>
    <property type="project" value="UniProtKB-UniRule"/>
</dbReference>
<keyword evidence="5 12" id="KW-0479">Metal-binding</keyword>
<comment type="cofactor">
    <cofactor evidence="12">
        <name>Mg(2+)</name>
        <dbReference type="ChEBI" id="CHEBI:18420"/>
    </cofactor>
    <text evidence="12">Requires a divalent cation, most likely magnesium in vivo, as an electrophilic catalyst to aid phosphoryl group transfer. It is the chelate of the metal and the nucleotide that is the actual substrate.</text>
</comment>
<feature type="binding site" evidence="12">
    <location>
        <position position="286"/>
    </location>
    <ligand>
        <name>K(+)</name>
        <dbReference type="ChEBI" id="CHEBI:29103"/>
    </ligand>
</feature>
<keyword evidence="6 12" id="KW-0547">Nucleotide-binding</keyword>
<comment type="subcellular location">
    <subcellularLocation>
        <location evidence="12">Cytoplasm</location>
    </subcellularLocation>
</comment>
<dbReference type="PRINTS" id="PR00990">
    <property type="entry name" value="RIBOKINASE"/>
</dbReference>
<feature type="active site" description="Proton acceptor" evidence="12">
    <location>
        <position position="251"/>
    </location>
</feature>
<feature type="binding site" evidence="12">
    <location>
        <begin position="12"/>
        <end position="14"/>
    </location>
    <ligand>
        <name>substrate</name>
    </ligand>
</feature>
<protein>
    <recommendedName>
        <fullName evidence="3 12">Ribokinase</fullName>
        <shortName evidence="12">RK</shortName>
        <ecNumber evidence="2 12">2.7.1.15</ecNumber>
    </recommendedName>
</protein>
<sequence length="298" mass="31648">MKHTILVVGSSNTDMVVKTSEFPRPGQTVLGGEFLMNPGGKGANQAVAAARLGGQVRFIARLGEDIFGKQAEINFKEESLDIDFLTFSEEHASGVALITVAESGENQIVVASGANMDLLPEHIPDAAFDAVALVVMQCEIPLETVRYINEQCLQRQIPVLLNPAPAMGLSEEMLQGLYLITPNETETEIITGIRPVDRPSLEAAAAWFRERGVQQVVITLGKDGVYLHNDTQQTIIPAQEVTAIDTTGAGDVFNGALAAALVKGSDLVAACSFASQAAAVSVTRLGAQSAAPFSWELE</sequence>
<evidence type="ECO:0000256" key="10">
    <source>
        <dbReference type="ARBA" id="ARBA00022958"/>
    </source>
</evidence>
<keyword evidence="8 12" id="KW-0067">ATP-binding</keyword>
<reference evidence="14 15" key="1">
    <citation type="submission" date="2018-03" db="EMBL/GenBank/DDBJ databases">
        <title>Genomic Encyclopedia of Archaeal and Bacterial Type Strains, Phase II (KMG-II): from individual species to whole genera.</title>
        <authorList>
            <person name="Goeker M."/>
        </authorList>
    </citation>
    <scope>NUCLEOTIDE SEQUENCE [LARGE SCALE GENOMIC DNA]</scope>
    <source>
        <strain evidence="14 15">DSM 100346</strain>
    </source>
</reference>
<feature type="binding site" evidence="12">
    <location>
        <position position="284"/>
    </location>
    <ligand>
        <name>K(+)</name>
        <dbReference type="ChEBI" id="CHEBI:29103"/>
    </ligand>
</feature>
<dbReference type="PANTHER" id="PTHR10584:SF166">
    <property type="entry name" value="RIBOKINASE"/>
    <property type="match status" value="1"/>
</dbReference>
<evidence type="ECO:0000256" key="8">
    <source>
        <dbReference type="ARBA" id="ARBA00022840"/>
    </source>
</evidence>
<evidence type="ECO:0000256" key="5">
    <source>
        <dbReference type="ARBA" id="ARBA00022723"/>
    </source>
</evidence>
<dbReference type="NCBIfam" id="TIGR02152">
    <property type="entry name" value="D_ribokin_bact"/>
    <property type="match status" value="1"/>
</dbReference>
<feature type="binding site" evidence="12">
    <location>
        <position position="139"/>
    </location>
    <ligand>
        <name>substrate</name>
    </ligand>
</feature>
<feature type="binding site" evidence="12">
    <location>
        <position position="281"/>
    </location>
    <ligand>
        <name>K(+)</name>
        <dbReference type="ChEBI" id="CHEBI:29103"/>
    </ligand>
</feature>
<dbReference type="InterPro" id="IPR002139">
    <property type="entry name" value="Ribo/fructo_kinase"/>
</dbReference>
<keyword evidence="7 12" id="KW-0418">Kinase</keyword>
<evidence type="ECO:0000256" key="6">
    <source>
        <dbReference type="ARBA" id="ARBA00022741"/>
    </source>
</evidence>
<dbReference type="GO" id="GO:0046872">
    <property type="term" value="F:metal ion binding"/>
    <property type="evidence" value="ECO:0007669"/>
    <property type="project" value="UniProtKB-KW"/>
</dbReference>
<comment type="similarity">
    <text evidence="1">Belongs to the carbohydrate kinase pfkB family.</text>
</comment>
<feature type="binding site" evidence="12">
    <location>
        <begin position="40"/>
        <end position="44"/>
    </location>
    <ligand>
        <name>substrate</name>
    </ligand>
</feature>
<dbReference type="EC" id="2.7.1.15" evidence="2 12"/>
<dbReference type="PANTHER" id="PTHR10584">
    <property type="entry name" value="SUGAR KINASE"/>
    <property type="match status" value="1"/>
</dbReference>
<dbReference type="PROSITE" id="PS00584">
    <property type="entry name" value="PFKB_KINASES_2"/>
    <property type="match status" value="1"/>
</dbReference>
<dbReference type="CDD" id="cd01174">
    <property type="entry name" value="ribokinase"/>
    <property type="match status" value="1"/>
</dbReference>
<evidence type="ECO:0000256" key="11">
    <source>
        <dbReference type="ARBA" id="ARBA00023277"/>
    </source>
</evidence>
<dbReference type="GO" id="GO:0004747">
    <property type="term" value="F:ribokinase activity"/>
    <property type="evidence" value="ECO:0007669"/>
    <property type="project" value="UniProtKB-UniRule"/>
</dbReference>
<feature type="binding site" evidence="12">
    <location>
        <begin position="250"/>
        <end position="251"/>
    </location>
    <ligand>
        <name>ATP</name>
        <dbReference type="ChEBI" id="CHEBI:30616"/>
    </ligand>
</feature>
<dbReference type="EMBL" id="QGDT01000012">
    <property type="protein sequence ID" value="PWJ55974.1"/>
    <property type="molecule type" value="Genomic_DNA"/>
</dbReference>
<comment type="function">
    <text evidence="12">Catalyzes the phosphorylation of ribose at O-5 in a reaction requiring ATP and magnesium. The resulting D-ribose-5-phosphate can then be used either for sythesis of nucleotides, histidine, and tryptophan, or as a component of the pentose phosphate pathway.</text>
</comment>
<evidence type="ECO:0000256" key="1">
    <source>
        <dbReference type="ARBA" id="ARBA00005380"/>
    </source>
</evidence>
<name>A0A316AGD3_9BACT</name>
<dbReference type="GO" id="GO:0005524">
    <property type="term" value="F:ATP binding"/>
    <property type="evidence" value="ECO:0007669"/>
    <property type="project" value="UniProtKB-UniRule"/>
</dbReference>
<organism evidence="14 15">
    <name type="scientific">Dyadobacter jejuensis</name>
    <dbReference type="NCBI Taxonomy" id="1082580"/>
    <lineage>
        <taxon>Bacteria</taxon>
        <taxon>Pseudomonadati</taxon>
        <taxon>Bacteroidota</taxon>
        <taxon>Cytophagia</taxon>
        <taxon>Cytophagales</taxon>
        <taxon>Spirosomataceae</taxon>
        <taxon>Dyadobacter</taxon>
    </lineage>
</organism>
<dbReference type="Proteomes" id="UP000245880">
    <property type="component" value="Unassembled WGS sequence"/>
</dbReference>
<evidence type="ECO:0000256" key="7">
    <source>
        <dbReference type="ARBA" id="ARBA00022777"/>
    </source>
</evidence>
<evidence type="ECO:0000256" key="12">
    <source>
        <dbReference type="HAMAP-Rule" id="MF_01987"/>
    </source>
</evidence>
<keyword evidence="12" id="KW-0963">Cytoplasm</keyword>
<feature type="binding site" evidence="12">
    <location>
        <position position="183"/>
    </location>
    <ligand>
        <name>ATP</name>
        <dbReference type="ChEBI" id="CHEBI:30616"/>
    </ligand>
</feature>
<evidence type="ECO:0000313" key="14">
    <source>
        <dbReference type="EMBL" id="PWJ55974.1"/>
    </source>
</evidence>
<dbReference type="InterPro" id="IPR029056">
    <property type="entry name" value="Ribokinase-like"/>
</dbReference>
<feature type="domain" description="Carbohydrate kinase PfkB" evidence="13">
    <location>
        <begin position="3"/>
        <end position="292"/>
    </location>
</feature>
<feature type="binding site" evidence="12">
    <location>
        <position position="245"/>
    </location>
    <ligand>
        <name>K(+)</name>
        <dbReference type="ChEBI" id="CHEBI:29103"/>
    </ligand>
</feature>